<keyword evidence="4" id="KW-1185">Reference proteome</keyword>
<evidence type="ECO:0000259" key="1">
    <source>
        <dbReference type="Pfam" id="PF13556"/>
    </source>
</evidence>
<dbReference type="Pfam" id="PF14361">
    <property type="entry name" value="RsbRD_N"/>
    <property type="match status" value="1"/>
</dbReference>
<dbReference type="InterPro" id="IPR025736">
    <property type="entry name" value="PucR_C-HTH_dom"/>
</dbReference>
<dbReference type="Proteomes" id="UP001621418">
    <property type="component" value="Chromosome"/>
</dbReference>
<dbReference type="InterPro" id="IPR051448">
    <property type="entry name" value="CdaR-like_regulators"/>
</dbReference>
<protein>
    <submittedName>
        <fullName evidence="3">Helix-turn-helix domain-containing protein</fullName>
    </submittedName>
</protein>
<proteinExistence type="predicted"/>
<accession>A0ABZ1N3Q4</accession>
<dbReference type="Gene3D" id="1.10.10.2840">
    <property type="entry name" value="PucR C-terminal helix-turn-helix domain"/>
    <property type="match status" value="1"/>
</dbReference>
<evidence type="ECO:0000313" key="4">
    <source>
        <dbReference type="Proteomes" id="UP001621418"/>
    </source>
</evidence>
<feature type="domain" description="PucR C-terminal helix-turn-helix" evidence="1">
    <location>
        <begin position="339"/>
        <end position="396"/>
    </location>
</feature>
<dbReference type="InterPro" id="IPR025751">
    <property type="entry name" value="RsbRD_N_dom"/>
</dbReference>
<organism evidence="3 4">
    <name type="scientific">Nocardia salmonicida</name>
    <dbReference type="NCBI Taxonomy" id="53431"/>
    <lineage>
        <taxon>Bacteria</taxon>
        <taxon>Bacillati</taxon>
        <taxon>Actinomycetota</taxon>
        <taxon>Actinomycetes</taxon>
        <taxon>Mycobacteriales</taxon>
        <taxon>Nocardiaceae</taxon>
        <taxon>Nocardia</taxon>
    </lineage>
</organism>
<feature type="domain" description="RsbT co-antagonist protein RsbRD N-terminal" evidence="2">
    <location>
        <begin position="42"/>
        <end position="158"/>
    </location>
</feature>
<name>A0ABZ1N3Q4_9NOCA</name>
<evidence type="ECO:0000313" key="3">
    <source>
        <dbReference type="EMBL" id="WTY34488.1"/>
    </source>
</evidence>
<dbReference type="Pfam" id="PF13556">
    <property type="entry name" value="HTH_30"/>
    <property type="match status" value="1"/>
</dbReference>
<dbReference type="InterPro" id="IPR042070">
    <property type="entry name" value="PucR_C-HTH_sf"/>
</dbReference>
<evidence type="ECO:0000259" key="2">
    <source>
        <dbReference type="Pfam" id="PF14361"/>
    </source>
</evidence>
<dbReference type="RefSeq" id="WP_405146876.1">
    <property type="nucleotide sequence ID" value="NZ_CP109527.1"/>
</dbReference>
<gene>
    <name evidence="3" type="ORF">OG308_24645</name>
</gene>
<reference evidence="3 4" key="1">
    <citation type="submission" date="2022-10" db="EMBL/GenBank/DDBJ databases">
        <title>The complete genomes of actinobacterial strains from the NBC collection.</title>
        <authorList>
            <person name="Joergensen T.S."/>
            <person name="Alvarez Arevalo M."/>
            <person name="Sterndorff E.B."/>
            <person name="Faurdal D."/>
            <person name="Vuksanovic O."/>
            <person name="Mourched A.-S."/>
            <person name="Charusanti P."/>
            <person name="Shaw S."/>
            <person name="Blin K."/>
            <person name="Weber T."/>
        </authorList>
    </citation>
    <scope>NUCLEOTIDE SEQUENCE [LARGE SCALE GENOMIC DNA]</scope>
    <source>
        <strain evidence="3 4">NBC_01413</strain>
    </source>
</reference>
<dbReference type="PANTHER" id="PTHR33744">
    <property type="entry name" value="CARBOHYDRATE DIACID REGULATOR"/>
    <property type="match status" value="1"/>
</dbReference>
<sequence length="423" mass="45369">MPDSVLSARIVTVGGRPAVDCLPPASTISGKIMSRFVVDSALPARVPLAALRRDVTAMVKACLELTARLLTDADASKPLDDVRFGVMEWAQEGVPIDAMLEAVHTGTRMVFDHLVAQAGSAGDHVAVADVAHVFAGLSSRLATAISQAYSGETRAAVDDDVDALAAAVMAGNATPAMARACGVRLAENYVVFAVAFVPHQEEAQPHLDHQIISQRTVRRVGAEVSRHGGDHALMQMGVGTATLLIPRDHFDPAAAEQFVEHLVAAARTRVRATFVSVEIGGIREAVERVHAVLDIMRRLRRDGLEHFEGLSLEYQLSRPGAAGRHLAATLDPLDKHPVLLETLKAYLTTRSTRLRTAHALHVHPNTVDYRLNKIAEITGLDPLHSDGLWRLRSALVARMVGVGEQEPVERGDPDQAAPAAQAC</sequence>
<dbReference type="EMBL" id="CP109527">
    <property type="protein sequence ID" value="WTY34488.1"/>
    <property type="molecule type" value="Genomic_DNA"/>
</dbReference>